<evidence type="ECO:0008006" key="8">
    <source>
        <dbReference type="Google" id="ProtNLM"/>
    </source>
</evidence>
<keyword evidence="5" id="KW-0460">Magnesium</keyword>
<dbReference type="GO" id="GO:0046872">
    <property type="term" value="F:metal ion binding"/>
    <property type="evidence" value="ECO:0007669"/>
    <property type="project" value="UniProtKB-KW"/>
</dbReference>
<dbReference type="InterPro" id="IPR042086">
    <property type="entry name" value="MeTrfase_capping"/>
</dbReference>
<keyword evidence="3" id="KW-0949">S-adenosyl-L-methionine</keyword>
<evidence type="ECO:0000313" key="7">
    <source>
        <dbReference type="Proteomes" id="UP000836841"/>
    </source>
</evidence>
<organism evidence="6 7">
    <name type="scientific">Thlaspi arvense</name>
    <name type="common">Field penny-cress</name>
    <dbReference type="NCBI Taxonomy" id="13288"/>
    <lineage>
        <taxon>Eukaryota</taxon>
        <taxon>Viridiplantae</taxon>
        <taxon>Streptophyta</taxon>
        <taxon>Embryophyta</taxon>
        <taxon>Tracheophyta</taxon>
        <taxon>Spermatophyta</taxon>
        <taxon>Magnoliopsida</taxon>
        <taxon>eudicotyledons</taxon>
        <taxon>Gunneridae</taxon>
        <taxon>Pentapetalae</taxon>
        <taxon>rosids</taxon>
        <taxon>malvids</taxon>
        <taxon>Brassicales</taxon>
        <taxon>Brassicaceae</taxon>
        <taxon>Thlaspideae</taxon>
        <taxon>Thlaspi</taxon>
    </lineage>
</organism>
<name>A0AAU9T8M8_THLAR</name>
<keyword evidence="1" id="KW-0489">Methyltransferase</keyword>
<keyword evidence="7" id="KW-1185">Reference proteome</keyword>
<evidence type="ECO:0000256" key="3">
    <source>
        <dbReference type="ARBA" id="ARBA00022691"/>
    </source>
</evidence>
<keyword evidence="2" id="KW-0808">Transferase</keyword>
<keyword evidence="4" id="KW-0479">Metal-binding</keyword>
<dbReference type="Gene3D" id="1.10.1200.270">
    <property type="entry name" value="Methyltransferase, alpha-helical capping domain"/>
    <property type="match status" value="1"/>
</dbReference>
<dbReference type="Proteomes" id="UP000836841">
    <property type="component" value="Chromosome 7"/>
</dbReference>
<dbReference type="Pfam" id="PF03492">
    <property type="entry name" value="Methyltransf_7"/>
    <property type="match status" value="1"/>
</dbReference>
<proteinExistence type="predicted"/>
<dbReference type="InterPro" id="IPR005299">
    <property type="entry name" value="MeTrfase_7"/>
</dbReference>
<evidence type="ECO:0000313" key="6">
    <source>
        <dbReference type="EMBL" id="CAH2079695.1"/>
    </source>
</evidence>
<protein>
    <recommendedName>
        <fullName evidence="8">S-adenosylmethionine-dependent methyltransferase</fullName>
    </recommendedName>
</protein>
<dbReference type="Gene3D" id="3.40.50.150">
    <property type="entry name" value="Vaccinia Virus protein VP39"/>
    <property type="match status" value="1"/>
</dbReference>
<dbReference type="InterPro" id="IPR029063">
    <property type="entry name" value="SAM-dependent_MTases_sf"/>
</dbReference>
<dbReference type="AlphaFoldDB" id="A0AAU9T8M8"/>
<evidence type="ECO:0000256" key="4">
    <source>
        <dbReference type="ARBA" id="ARBA00022723"/>
    </source>
</evidence>
<gene>
    <name evidence="6" type="ORF">TAV2_LOCUS25931</name>
</gene>
<reference evidence="6 7" key="1">
    <citation type="submission" date="2022-03" db="EMBL/GenBank/DDBJ databases">
        <authorList>
            <person name="Nunn A."/>
            <person name="Chopra R."/>
            <person name="Nunn A."/>
            <person name="Contreras Garrido A."/>
        </authorList>
    </citation>
    <scope>NUCLEOTIDE SEQUENCE [LARGE SCALE GENOMIC DNA]</scope>
</reference>
<dbReference type="GO" id="GO:0032259">
    <property type="term" value="P:methylation"/>
    <property type="evidence" value="ECO:0007669"/>
    <property type="project" value="UniProtKB-KW"/>
</dbReference>
<dbReference type="GO" id="GO:0008168">
    <property type="term" value="F:methyltransferase activity"/>
    <property type="evidence" value="ECO:0007669"/>
    <property type="project" value="UniProtKB-KW"/>
</dbReference>
<evidence type="ECO:0000256" key="1">
    <source>
        <dbReference type="ARBA" id="ARBA00022603"/>
    </source>
</evidence>
<sequence>MSTSSHSYPMRSGDDQHSYIHHSSYQKAGINGAEEKTRQFILEKLDLQLNSGLSTFRIADFGCSIGPNTFHVVQSIIDTVKVKHVKQNNETRLVPLEFQVFFNDQPNNDFNTLFRTLPPSSEREYFSAAAPGSFYGRVLPRNSIHIGHTSYTLHWLSKVPEHVCDKKSSAWNKNYIQCNYLIEEVIKAYKVQFIKDMDVFLDARAEELVPGGLMIVLGHCLPDGVPLYETWQGHVVDTIGDCLMDMAKSGILSEEKIELFSFPVYFPQFSELKGEIEKNGIFFIEMMESIGHPLEHMSITTDFITSMFRALLTTLIEKHFGDGVVDELFNRFAKKLSEHPFDFEMWKTQVVYYVVLKRK</sequence>
<evidence type="ECO:0000256" key="2">
    <source>
        <dbReference type="ARBA" id="ARBA00022679"/>
    </source>
</evidence>
<accession>A0AAU9T8M8</accession>
<dbReference type="EMBL" id="OU466863">
    <property type="protein sequence ID" value="CAH2079695.1"/>
    <property type="molecule type" value="Genomic_DNA"/>
</dbReference>
<evidence type="ECO:0000256" key="5">
    <source>
        <dbReference type="ARBA" id="ARBA00022842"/>
    </source>
</evidence>
<dbReference type="SUPFAM" id="SSF53335">
    <property type="entry name" value="S-adenosyl-L-methionine-dependent methyltransferases"/>
    <property type="match status" value="1"/>
</dbReference>
<dbReference type="PANTHER" id="PTHR31009">
    <property type="entry name" value="S-ADENOSYL-L-METHIONINE:CARBOXYL METHYLTRANSFERASE FAMILY PROTEIN"/>
    <property type="match status" value="1"/>
</dbReference>